<name>A0ABD0J3U8_9CAEN</name>
<accession>A0ABD0J3U8</accession>
<dbReference type="AlphaFoldDB" id="A0ABD0J3U8"/>
<proteinExistence type="predicted"/>
<keyword evidence="2" id="KW-1185">Reference proteome</keyword>
<evidence type="ECO:0000313" key="1">
    <source>
        <dbReference type="EMBL" id="KAK7458655.1"/>
    </source>
</evidence>
<sequence>MHTSNVVNYTVDADLPLKSQLKIIENNRHTLFHPCPSEFHTLGTQNMSRADIHQDEQENAVFVPSCLSVSRNLLSEPILTQYGRRDLSLINLLMSYMVSN</sequence>
<organism evidence="1 2">
    <name type="scientific">Batillaria attramentaria</name>
    <dbReference type="NCBI Taxonomy" id="370345"/>
    <lineage>
        <taxon>Eukaryota</taxon>
        <taxon>Metazoa</taxon>
        <taxon>Spiralia</taxon>
        <taxon>Lophotrochozoa</taxon>
        <taxon>Mollusca</taxon>
        <taxon>Gastropoda</taxon>
        <taxon>Caenogastropoda</taxon>
        <taxon>Sorbeoconcha</taxon>
        <taxon>Cerithioidea</taxon>
        <taxon>Batillariidae</taxon>
        <taxon>Batillaria</taxon>
    </lineage>
</organism>
<reference evidence="1 2" key="1">
    <citation type="journal article" date="2023" name="Sci. Data">
        <title>Genome assembly of the Korean intertidal mud-creeper Batillaria attramentaria.</title>
        <authorList>
            <person name="Patra A.K."/>
            <person name="Ho P.T."/>
            <person name="Jun S."/>
            <person name="Lee S.J."/>
            <person name="Kim Y."/>
            <person name="Won Y.J."/>
        </authorList>
    </citation>
    <scope>NUCLEOTIDE SEQUENCE [LARGE SCALE GENOMIC DNA]</scope>
    <source>
        <strain evidence="1">Wonlab-2016</strain>
    </source>
</reference>
<dbReference type="EMBL" id="JACVVK020000664">
    <property type="protein sequence ID" value="KAK7458655.1"/>
    <property type="molecule type" value="Genomic_DNA"/>
</dbReference>
<dbReference type="Proteomes" id="UP001519460">
    <property type="component" value="Unassembled WGS sequence"/>
</dbReference>
<comment type="caution">
    <text evidence="1">The sequence shown here is derived from an EMBL/GenBank/DDBJ whole genome shotgun (WGS) entry which is preliminary data.</text>
</comment>
<evidence type="ECO:0000313" key="2">
    <source>
        <dbReference type="Proteomes" id="UP001519460"/>
    </source>
</evidence>
<gene>
    <name evidence="1" type="ORF">BaRGS_00039107</name>
</gene>
<protein>
    <submittedName>
        <fullName evidence="1">Uncharacterized protein</fullName>
    </submittedName>
</protein>